<gene>
    <name evidence="1" type="ordered locus">SGO_1190</name>
</gene>
<sequence>MIFDWKLYYLRVTEAPASSNLALISSASAVATPSLIIPGAPSTSSLASLRPRPVISRTTLITPTFLSPAAVNSTSNESLAAPASAAPAAATATGAAAVTPNSSSIAFTRSFNSRIEASLISAIMFSMFNAIVISSK</sequence>
<dbReference type="EMBL" id="CP000725">
    <property type="protein sequence ID" value="ABV09485.1"/>
    <property type="molecule type" value="Genomic_DNA"/>
</dbReference>
<dbReference type="AntiFam" id="ANF00182">
    <property type="entry name" value="Shadow ORF (opposite rplL)"/>
</dbReference>
<evidence type="ECO:0000313" key="1">
    <source>
        <dbReference type="EMBL" id="ABV09485.1"/>
    </source>
</evidence>
<dbReference type="Proteomes" id="UP000001131">
    <property type="component" value="Chromosome"/>
</dbReference>
<evidence type="ECO:0000313" key="2">
    <source>
        <dbReference type="Proteomes" id="UP000001131"/>
    </source>
</evidence>
<dbReference type="eggNOG" id="ENOG5032X7X">
    <property type="taxonomic scope" value="Bacteria"/>
</dbReference>
<keyword evidence="2" id="KW-1185">Reference proteome</keyword>
<protein>
    <recommendedName>
        <fullName evidence="3">50S ribosomal protein L7/L12</fullName>
    </recommendedName>
</protein>
<organism evidence="1 2">
    <name type="scientific">Streptococcus gordonii (strain Challis / ATCC 35105 / BCRC 15272 / CH1 / DL1 / V288)</name>
    <dbReference type="NCBI Taxonomy" id="467705"/>
    <lineage>
        <taxon>Bacteria</taxon>
        <taxon>Bacillati</taxon>
        <taxon>Bacillota</taxon>
        <taxon>Bacilli</taxon>
        <taxon>Lactobacillales</taxon>
        <taxon>Streptococcaceae</taxon>
        <taxon>Streptococcus</taxon>
    </lineage>
</organism>
<evidence type="ECO:0008006" key="3">
    <source>
        <dbReference type="Google" id="ProtNLM"/>
    </source>
</evidence>
<name>A8AXG7_STRGC</name>
<reference evidence="1 2" key="1">
    <citation type="journal article" date="2007" name="J. Bacteriol.">
        <title>Genome-wide transcriptional changes in Streptococcus gordonii in response to competence signaling peptide.</title>
        <authorList>
            <person name="Vickerman M.M."/>
            <person name="Iobst S."/>
            <person name="Jesionowski A.M."/>
            <person name="Gill S.R."/>
        </authorList>
    </citation>
    <scope>NUCLEOTIDE SEQUENCE [LARGE SCALE GENOMIC DNA]</scope>
    <source>
        <strain evidence="2">Challis / ATCC 35105 / BCRC 15272 / CH1 / DL1 / V288</strain>
    </source>
</reference>
<accession>A8AXG7</accession>
<dbReference type="KEGG" id="sgo:SGO_1190"/>
<dbReference type="HOGENOM" id="CLU_139634_1_0_9"/>
<dbReference type="AlphaFoldDB" id="A8AXG7"/>
<proteinExistence type="predicted"/>